<dbReference type="Proteomes" id="UP000053593">
    <property type="component" value="Unassembled WGS sequence"/>
</dbReference>
<dbReference type="HOGENOM" id="CLU_2413481_0_0_1"/>
<sequence length="92" mass="10421">MKPETMNLLGIPPITLSLHVAYLQASPTLLNAIQHLHKSRGYDPKTNDYVHSRNWPTFCFMPGYGSEMVVEHESATWEDGSNDSEEGWPLYA</sequence>
<dbReference type="EMBL" id="KN834802">
    <property type="protein sequence ID" value="KIK55886.1"/>
    <property type="molecule type" value="Genomic_DNA"/>
</dbReference>
<reference evidence="1 2" key="1">
    <citation type="submission" date="2014-04" db="EMBL/GenBank/DDBJ databases">
        <title>Evolutionary Origins and Diversification of the Mycorrhizal Mutualists.</title>
        <authorList>
            <consortium name="DOE Joint Genome Institute"/>
            <consortium name="Mycorrhizal Genomics Consortium"/>
            <person name="Kohler A."/>
            <person name="Kuo A."/>
            <person name="Nagy L.G."/>
            <person name="Floudas D."/>
            <person name="Copeland A."/>
            <person name="Barry K.W."/>
            <person name="Cichocki N."/>
            <person name="Veneault-Fourrey C."/>
            <person name="LaButti K."/>
            <person name="Lindquist E.A."/>
            <person name="Lipzen A."/>
            <person name="Lundell T."/>
            <person name="Morin E."/>
            <person name="Murat C."/>
            <person name="Riley R."/>
            <person name="Ohm R."/>
            <person name="Sun H."/>
            <person name="Tunlid A."/>
            <person name="Henrissat B."/>
            <person name="Grigoriev I.V."/>
            <person name="Hibbett D.S."/>
            <person name="Martin F."/>
        </authorList>
    </citation>
    <scope>NUCLEOTIDE SEQUENCE [LARGE SCALE GENOMIC DNA]</scope>
    <source>
        <strain evidence="1 2">FD-317 M1</strain>
    </source>
</reference>
<organism evidence="1 2">
    <name type="scientific">Collybiopsis luxurians FD-317 M1</name>
    <dbReference type="NCBI Taxonomy" id="944289"/>
    <lineage>
        <taxon>Eukaryota</taxon>
        <taxon>Fungi</taxon>
        <taxon>Dikarya</taxon>
        <taxon>Basidiomycota</taxon>
        <taxon>Agaricomycotina</taxon>
        <taxon>Agaricomycetes</taxon>
        <taxon>Agaricomycetidae</taxon>
        <taxon>Agaricales</taxon>
        <taxon>Marasmiineae</taxon>
        <taxon>Omphalotaceae</taxon>
        <taxon>Collybiopsis</taxon>
        <taxon>Collybiopsis luxurians</taxon>
    </lineage>
</organism>
<name>A0A0D0BM27_9AGAR</name>
<gene>
    <name evidence="1" type="ORF">GYMLUDRAFT_47498</name>
</gene>
<evidence type="ECO:0000313" key="1">
    <source>
        <dbReference type="EMBL" id="KIK55886.1"/>
    </source>
</evidence>
<keyword evidence="2" id="KW-1185">Reference proteome</keyword>
<protein>
    <submittedName>
        <fullName evidence="1">Uncharacterized protein</fullName>
    </submittedName>
</protein>
<dbReference type="AlphaFoldDB" id="A0A0D0BM27"/>
<accession>A0A0D0BM27</accession>
<proteinExistence type="predicted"/>
<evidence type="ECO:0000313" key="2">
    <source>
        <dbReference type="Proteomes" id="UP000053593"/>
    </source>
</evidence>